<protein>
    <submittedName>
        <fullName evidence="1">Uncharacterized protein</fullName>
    </submittedName>
</protein>
<name>A0A0L8GEB3_OCTBM</name>
<gene>
    <name evidence="1" type="ORF">OCBIM_22035523mg</name>
</gene>
<proteinExistence type="predicted"/>
<evidence type="ECO:0000313" key="1">
    <source>
        <dbReference type="EMBL" id="KOF74890.1"/>
    </source>
</evidence>
<sequence length="54" mass="6238">MMIVYNNLRLKQKTNQELVNSGLIVNMRQWTNVIKIASCNFKHLHIIKIVAGSN</sequence>
<dbReference type="EMBL" id="KQ422418">
    <property type="protein sequence ID" value="KOF74890.1"/>
    <property type="molecule type" value="Genomic_DNA"/>
</dbReference>
<reference evidence="1" key="1">
    <citation type="submission" date="2015-07" db="EMBL/GenBank/DDBJ databases">
        <title>MeaNS - Measles Nucleotide Surveillance Program.</title>
        <authorList>
            <person name="Tran T."/>
            <person name="Druce J."/>
        </authorList>
    </citation>
    <scope>NUCLEOTIDE SEQUENCE</scope>
    <source>
        <strain evidence="1">UCB-OBI-ISO-001</strain>
        <tissue evidence="1">Gonad</tissue>
    </source>
</reference>
<organism evidence="1">
    <name type="scientific">Octopus bimaculoides</name>
    <name type="common">California two-spotted octopus</name>
    <dbReference type="NCBI Taxonomy" id="37653"/>
    <lineage>
        <taxon>Eukaryota</taxon>
        <taxon>Metazoa</taxon>
        <taxon>Spiralia</taxon>
        <taxon>Lophotrochozoa</taxon>
        <taxon>Mollusca</taxon>
        <taxon>Cephalopoda</taxon>
        <taxon>Coleoidea</taxon>
        <taxon>Octopodiformes</taxon>
        <taxon>Octopoda</taxon>
        <taxon>Incirrata</taxon>
        <taxon>Octopodidae</taxon>
        <taxon>Octopus</taxon>
    </lineage>
</organism>
<dbReference type="AlphaFoldDB" id="A0A0L8GEB3"/>
<accession>A0A0L8GEB3</accession>